<dbReference type="GO" id="GO:0070694">
    <property type="term" value="F:5-hydroxymethyl-dUMP N-hydrolase activity"/>
    <property type="evidence" value="ECO:0007669"/>
    <property type="project" value="TreeGrafter"/>
</dbReference>
<evidence type="ECO:0000313" key="1">
    <source>
        <dbReference type="EMBL" id="DAD74942.1"/>
    </source>
</evidence>
<dbReference type="PANTHER" id="PTHR15364:SF0">
    <property type="entry name" value="2'-DEOXYNUCLEOSIDE 5'-PHOSPHATE N-HYDROLASE 1"/>
    <property type="match status" value="1"/>
</dbReference>
<dbReference type="Gene3D" id="3.40.50.450">
    <property type="match status" value="1"/>
</dbReference>
<protein>
    <submittedName>
        <fullName evidence="1">Nucleoside 2-deoxyribosyltransferase</fullName>
    </submittedName>
</protein>
<organism evidence="1">
    <name type="scientific">Siphoviridae sp. ctA995</name>
    <dbReference type="NCBI Taxonomy" id="2826180"/>
    <lineage>
        <taxon>Viruses</taxon>
        <taxon>Duplodnaviria</taxon>
        <taxon>Heunggongvirae</taxon>
        <taxon>Uroviricota</taxon>
        <taxon>Caudoviricetes</taxon>
    </lineage>
</organism>
<dbReference type="InterPro" id="IPR051239">
    <property type="entry name" value="2'-dNMP_N-hydrolase"/>
</dbReference>
<dbReference type="EMBL" id="BK014769">
    <property type="protein sequence ID" value="DAD74942.1"/>
    <property type="molecule type" value="Genomic_DNA"/>
</dbReference>
<dbReference type="PANTHER" id="PTHR15364">
    <property type="entry name" value="2'-DEOXYNUCLEOSIDE 5'-PHOSPHATE N-HYDROLASE 1"/>
    <property type="match status" value="1"/>
</dbReference>
<sequence>MKIYLASPFFNDNEIANIHRAVEILKAKGHEVFVPMEHDVENRESLTNAEWAEEIFKIDKGGIDDCDAVVLLYGGMYSDSGTAWECGYAYASGKKVIVCCYNIEQTNLMIVNGCHAFLNGIDELSYYDFDKMPVVRNAGEQK</sequence>
<name>A0A8S5LY53_9CAUD</name>
<proteinExistence type="predicted"/>
<dbReference type="InterPro" id="IPR007710">
    <property type="entry name" value="Nucleoside_deoxyribTrfase"/>
</dbReference>
<reference evidence="1" key="1">
    <citation type="journal article" date="2021" name="Proc. Natl. Acad. Sci. U.S.A.">
        <title>A Catalog of Tens of Thousands of Viruses from Human Metagenomes Reveals Hidden Associations with Chronic Diseases.</title>
        <authorList>
            <person name="Tisza M.J."/>
            <person name="Buck C.B."/>
        </authorList>
    </citation>
    <scope>NUCLEOTIDE SEQUENCE</scope>
    <source>
        <strain evidence="1">CtA995</strain>
    </source>
</reference>
<dbReference type="SUPFAM" id="SSF52309">
    <property type="entry name" value="N-(deoxy)ribosyltransferase-like"/>
    <property type="match status" value="1"/>
</dbReference>
<accession>A0A8S5LY53</accession>
<dbReference type="Pfam" id="PF05014">
    <property type="entry name" value="Nuc_deoxyrib_tr"/>
    <property type="match status" value="1"/>
</dbReference>
<dbReference type="GO" id="GO:0009159">
    <property type="term" value="P:deoxyribonucleoside monophosphate catabolic process"/>
    <property type="evidence" value="ECO:0007669"/>
    <property type="project" value="TreeGrafter"/>
</dbReference>